<name>A0A1Q9E795_SYMMI</name>
<feature type="compositionally biased region" description="Basic and acidic residues" evidence="4">
    <location>
        <begin position="1429"/>
        <end position="1449"/>
    </location>
</feature>
<feature type="compositionally biased region" description="Basic and acidic residues" evidence="4">
    <location>
        <begin position="418"/>
        <end position="453"/>
    </location>
</feature>
<dbReference type="InterPro" id="IPR004344">
    <property type="entry name" value="TTL/TTLL_fam"/>
</dbReference>
<feature type="compositionally biased region" description="Polar residues" evidence="4">
    <location>
        <begin position="323"/>
        <end position="341"/>
    </location>
</feature>
<evidence type="ECO:0000256" key="1">
    <source>
        <dbReference type="ARBA" id="ARBA00022598"/>
    </source>
</evidence>
<dbReference type="Pfam" id="PF03133">
    <property type="entry name" value="TTL"/>
    <property type="match status" value="1"/>
</dbReference>
<feature type="compositionally biased region" description="Acidic residues" evidence="4">
    <location>
        <begin position="374"/>
        <end position="389"/>
    </location>
</feature>
<feature type="compositionally biased region" description="Polar residues" evidence="4">
    <location>
        <begin position="406"/>
        <end position="417"/>
    </location>
</feature>
<feature type="compositionally biased region" description="Acidic residues" evidence="4">
    <location>
        <begin position="296"/>
        <end position="316"/>
    </location>
</feature>
<dbReference type="EMBL" id="LSRX01000240">
    <property type="protein sequence ID" value="OLQ03294.1"/>
    <property type="molecule type" value="Genomic_DNA"/>
</dbReference>
<feature type="compositionally biased region" description="Low complexity" evidence="4">
    <location>
        <begin position="342"/>
        <end position="355"/>
    </location>
</feature>
<feature type="region of interest" description="Disordered" evidence="4">
    <location>
        <begin position="1372"/>
        <end position="1449"/>
    </location>
</feature>
<feature type="region of interest" description="Disordered" evidence="4">
    <location>
        <begin position="182"/>
        <end position="518"/>
    </location>
</feature>
<organism evidence="5 6">
    <name type="scientific">Symbiodinium microadriaticum</name>
    <name type="common">Dinoflagellate</name>
    <name type="synonym">Zooxanthella microadriatica</name>
    <dbReference type="NCBI Taxonomy" id="2951"/>
    <lineage>
        <taxon>Eukaryota</taxon>
        <taxon>Sar</taxon>
        <taxon>Alveolata</taxon>
        <taxon>Dinophyceae</taxon>
        <taxon>Suessiales</taxon>
        <taxon>Symbiodiniaceae</taxon>
        <taxon>Symbiodinium</taxon>
    </lineage>
</organism>
<evidence type="ECO:0000256" key="2">
    <source>
        <dbReference type="ARBA" id="ARBA00022741"/>
    </source>
</evidence>
<dbReference type="GO" id="GO:0005524">
    <property type="term" value="F:ATP binding"/>
    <property type="evidence" value="ECO:0007669"/>
    <property type="project" value="UniProtKB-KW"/>
</dbReference>
<comment type="caution">
    <text evidence="5">The sequence shown here is derived from an EMBL/GenBank/DDBJ whole genome shotgun (WGS) entry which is preliminary data.</text>
</comment>
<dbReference type="OrthoDB" id="428592at2759"/>
<reference evidence="5 6" key="1">
    <citation type="submission" date="2016-02" db="EMBL/GenBank/DDBJ databases">
        <title>Genome analysis of coral dinoflagellate symbionts highlights evolutionary adaptations to a symbiotic lifestyle.</title>
        <authorList>
            <person name="Aranda M."/>
            <person name="Li Y."/>
            <person name="Liew Y.J."/>
            <person name="Baumgarten S."/>
            <person name="Simakov O."/>
            <person name="Wilson M."/>
            <person name="Piel J."/>
            <person name="Ashoor H."/>
            <person name="Bougouffa S."/>
            <person name="Bajic V.B."/>
            <person name="Ryu T."/>
            <person name="Ravasi T."/>
            <person name="Bayer T."/>
            <person name="Micklem G."/>
            <person name="Kim H."/>
            <person name="Bhak J."/>
            <person name="Lajeunesse T.C."/>
            <person name="Voolstra C.R."/>
        </authorList>
    </citation>
    <scope>NUCLEOTIDE SEQUENCE [LARGE SCALE GENOMIC DNA]</scope>
    <source>
        <strain evidence="5 6">CCMP2467</strain>
    </source>
</reference>
<keyword evidence="1" id="KW-0436">Ligase</keyword>
<dbReference type="GO" id="GO:0070740">
    <property type="term" value="F:tubulin-glutamic acid ligase activity"/>
    <property type="evidence" value="ECO:0007669"/>
    <property type="project" value="TreeGrafter"/>
</dbReference>
<feature type="region of interest" description="Disordered" evidence="4">
    <location>
        <begin position="13"/>
        <end position="55"/>
    </location>
</feature>
<feature type="compositionally biased region" description="Low complexity" evidence="4">
    <location>
        <begin position="454"/>
        <end position="466"/>
    </location>
</feature>
<proteinExistence type="predicted"/>
<feature type="compositionally biased region" description="Low complexity" evidence="4">
    <location>
        <begin position="32"/>
        <end position="42"/>
    </location>
</feature>
<feature type="region of interest" description="Disordered" evidence="4">
    <location>
        <begin position="1139"/>
        <end position="1165"/>
    </location>
</feature>
<dbReference type="GO" id="GO:0000226">
    <property type="term" value="P:microtubule cytoskeleton organization"/>
    <property type="evidence" value="ECO:0007669"/>
    <property type="project" value="TreeGrafter"/>
</dbReference>
<keyword evidence="2" id="KW-0547">Nucleotide-binding</keyword>
<feature type="compositionally biased region" description="Basic and acidic residues" evidence="4">
    <location>
        <begin position="1372"/>
        <end position="1389"/>
    </location>
</feature>
<accession>A0A1Q9E795</accession>
<protein>
    <submittedName>
        <fullName evidence="5">Tubulin polyglutamylase TTLL5</fullName>
    </submittedName>
</protein>
<feature type="compositionally biased region" description="Basic residues" evidence="4">
    <location>
        <begin position="1139"/>
        <end position="1154"/>
    </location>
</feature>
<dbReference type="PANTHER" id="PTHR12241">
    <property type="entry name" value="TUBULIN POLYGLUTAMYLASE"/>
    <property type="match status" value="1"/>
</dbReference>
<gene>
    <name evidence="5" type="primary">Ttll5</name>
    <name evidence="5" type="ORF">AK812_SmicGene13788</name>
</gene>
<dbReference type="GO" id="GO:0015631">
    <property type="term" value="F:tubulin binding"/>
    <property type="evidence" value="ECO:0007669"/>
    <property type="project" value="TreeGrafter"/>
</dbReference>
<feature type="compositionally biased region" description="Basic residues" evidence="4">
    <location>
        <begin position="214"/>
        <end position="224"/>
    </location>
</feature>
<evidence type="ECO:0000313" key="6">
    <source>
        <dbReference type="Proteomes" id="UP000186817"/>
    </source>
</evidence>
<feature type="compositionally biased region" description="Low complexity" evidence="4">
    <location>
        <begin position="1402"/>
        <end position="1422"/>
    </location>
</feature>
<feature type="region of interest" description="Disordered" evidence="4">
    <location>
        <begin position="536"/>
        <end position="556"/>
    </location>
</feature>
<evidence type="ECO:0000256" key="4">
    <source>
        <dbReference type="SAM" id="MobiDB-lite"/>
    </source>
</evidence>
<sequence>MGRWDVVLPFLAPGRGAVPSGSRRTRVEESPRSYSPSSSSGSALPRTDDDSELPNVEDIYDLLTSDLADVEDRLRRKSSNTALTAKEEKLHNLVRVELGERRSVEEIGLALIGGRFDLANVPGLDGRSRRASPVQEGAEVWTLPDAKSPSSSSSRSTLSMKVASPLPDASLDLRQRFPPRLSMAAAQQASPSRPSQAFKPTPVNFDFVIGTSSVKKKAPKRKPKEQKELKECNDPQRKAAPKKREVSGPKATKGLPRPRGRSTNPAAQKQKDEMPAKGYPQSSQVASETAGGEEMKEGEEPDEEDLEEAEEPEELEEPRSRTSVEAPNFVSETFQEVQTRSEGQSAQIAEAQAAAEDMERGDDTENEKGKEQESTDEEAGGDAEVAEDAETAKPLVLAEVPETPEQAGSSTAMSGEHQNPDHEENEDIRSRMHLEGSHDDTGLHAEEQKDKDSPTSSHSSCPSKQSGRGLPPSFVQSKPDESPVCSETESIQPKTAMPYISRDKSRPASASSPSGTVRHELEKTYSLENEALSTTAGHAANVPGPSPRGEAPCKETSSKCEKIQKTRKPPLPHDALRAQAKSITSRANELEYVGLDPKLVETGAIRKYHEVFQNFTDIFSWGRSQEVVPQRERYLRESLQLFSQFCNIIGSLEVQFATKFGPADHSTPNATHQALNAMASRGAGLYGVFLKGIIDKMDADACTVPRPLPVETDVYSLRYYKVVQNRTEVYDIVTRVFHRKDGWEELPHGLGLSNAWNLCWTWSKPKLDYSRLCVWQKVNHFPENKHLTRKDFLKRCIDRYTRTGGKLGQYFNICPKTFVLPKEYCLFIECFTKIAEENGDLEGSLTCHSDYKGIPHDPVAATLATSALEAYEESFGYLVLPDGFGTGSKKPGEAPFGAEGLDGSAGPAGPAGRKFADYRMEAAPKWDGEKPEEQYREYARTLRLWLIEAQERLPESLIGKRILDSIPYGSRLSSVLAHLSVEEITAPDGWKRVVACIEEAHGYLKVAKLEQAFNAAIFGGRRKQVRVLTNGAIDFRLVETAIRKIFNDTLDAVPDGKKSYWWDEYEDEGEDWSEETDVYYGDMPAEPYLFDELMEMDADGEIYLCLEGPLPAILEESEAVEYAGDLSYVYGETADRWQAKSKGKGKKGKGKGKGRGKDPGKGHRGFGVYGTYADYRKALQDARTARGFTSSGWVTGHENAHKDAPTTFGAHATADFASSPRTGNTGGVPRLSLAKPFRLSPCRLELPKFRRNLSQKRCFASRAELPTQLHERAGSDDRDVLFTAEEYVRSAYLTYTYASTSDEPPGCALVDTAAQHGLIGAETLTKLDNHLQRTYKLRVQYTQEEGGTAKQEFFVFRNVRKLAAQRAALERRAELRDPMKKKAEKEMKKSGGTGQAPSTPAMSSMVLPLPLSRRLPLQVPQPVEIGTPDSHEQMGSEDLSERDQMERDL</sequence>
<keyword evidence="6" id="KW-1185">Reference proteome</keyword>
<feature type="compositionally biased region" description="Basic and acidic residues" evidence="4">
    <location>
        <begin position="357"/>
        <end position="373"/>
    </location>
</feature>
<dbReference type="PANTHER" id="PTHR12241:SF155">
    <property type="entry name" value="TUBULIN-TYROSINE LIGASE FAMILY PROTEIN"/>
    <property type="match status" value="1"/>
</dbReference>
<dbReference type="GO" id="GO:0036064">
    <property type="term" value="C:ciliary basal body"/>
    <property type="evidence" value="ECO:0007669"/>
    <property type="project" value="TreeGrafter"/>
</dbReference>
<feature type="compositionally biased region" description="Low complexity" evidence="4">
    <location>
        <begin position="148"/>
        <end position="159"/>
    </location>
</feature>
<keyword evidence="3" id="KW-0067">ATP-binding</keyword>
<evidence type="ECO:0000313" key="5">
    <source>
        <dbReference type="EMBL" id="OLQ03294.1"/>
    </source>
</evidence>
<dbReference type="Proteomes" id="UP000186817">
    <property type="component" value="Unassembled WGS sequence"/>
</dbReference>
<feature type="compositionally biased region" description="Basic and acidic residues" evidence="4">
    <location>
        <begin position="225"/>
        <end position="247"/>
    </location>
</feature>
<feature type="compositionally biased region" description="Low complexity" evidence="4">
    <location>
        <begin position="184"/>
        <end position="197"/>
    </location>
</feature>
<evidence type="ECO:0000256" key="3">
    <source>
        <dbReference type="ARBA" id="ARBA00022840"/>
    </source>
</evidence>
<feature type="region of interest" description="Disordered" evidence="4">
    <location>
        <begin position="126"/>
        <end position="162"/>
    </location>
</feature>